<dbReference type="Proteomes" id="UP000285326">
    <property type="component" value="Unassembled WGS sequence"/>
</dbReference>
<evidence type="ECO:0000256" key="1">
    <source>
        <dbReference type="SAM" id="Phobius"/>
    </source>
</evidence>
<dbReference type="AlphaFoldDB" id="A0A420J984"/>
<comment type="caution">
    <text evidence="2">The sequence shown here is derived from an EMBL/GenBank/DDBJ whole genome shotgun (WGS) entry which is preliminary data.</text>
</comment>
<feature type="transmembrane region" description="Helical" evidence="1">
    <location>
        <begin position="265"/>
        <end position="287"/>
    </location>
</feature>
<sequence length="419" mass="47451">MRVGGGSENYINRMYEHGADEELVPIKLSGYSVTNLTLPDSAMRGFFEDENLFTFKMSPREDLIDMEYLFTNTTFFMGLSLQFRKGDYLWIPGRTQVSFSMDRMYSSEMRWLPNFNRVNSSVGDQLSVVSSHHVSVIAKTESNCTEASIGTGYGLVKIAPRSWAAKNVFCRSYEIDGHKHDYEIQVNASMEYSIVNDNHTAHYGYLTFVVMDQFNASNVGETLSTGQSNFTSLNDLPQYFFTDNKRFVTVFTDVEVFRKQEGIRFAVIMPWLAALMAIYSIGMIVSITGTYSAGASVAELIYRGEVMEERDSMGNKVEWWERLLLPPSHLRSHIKYMKSGSTEEDDLHVTVVMDNKRLMAVPSDVAGDVLLKTRSLIDIKREEFAEVAKSAGASRPNDYMCVSADNEEPYRGTKSLEIT</sequence>
<evidence type="ECO:0000313" key="2">
    <source>
        <dbReference type="EMBL" id="RKF83357.1"/>
    </source>
</evidence>
<accession>A0A420J984</accession>
<keyword evidence="1" id="KW-0812">Transmembrane</keyword>
<keyword evidence="1" id="KW-1133">Transmembrane helix</keyword>
<keyword evidence="1" id="KW-0472">Membrane</keyword>
<dbReference type="EMBL" id="MCBS01016041">
    <property type="protein sequence ID" value="RKF83357.1"/>
    <property type="molecule type" value="Genomic_DNA"/>
</dbReference>
<protein>
    <submittedName>
        <fullName evidence="2">Uncharacterized protein</fullName>
    </submittedName>
</protein>
<gene>
    <name evidence="2" type="ORF">GcM1_160012</name>
</gene>
<organism evidence="2 3">
    <name type="scientific">Golovinomyces cichoracearum</name>
    <dbReference type="NCBI Taxonomy" id="62708"/>
    <lineage>
        <taxon>Eukaryota</taxon>
        <taxon>Fungi</taxon>
        <taxon>Dikarya</taxon>
        <taxon>Ascomycota</taxon>
        <taxon>Pezizomycotina</taxon>
        <taxon>Leotiomycetes</taxon>
        <taxon>Erysiphales</taxon>
        <taxon>Erysiphaceae</taxon>
        <taxon>Golovinomyces</taxon>
    </lineage>
</organism>
<proteinExistence type="predicted"/>
<name>A0A420J984_9PEZI</name>
<reference evidence="2 3" key="1">
    <citation type="journal article" date="2018" name="BMC Genomics">
        <title>Comparative genome analyses reveal sequence features reflecting distinct modes of host-adaptation between dicot and monocot powdery mildew.</title>
        <authorList>
            <person name="Wu Y."/>
            <person name="Ma X."/>
            <person name="Pan Z."/>
            <person name="Kale S.D."/>
            <person name="Song Y."/>
            <person name="King H."/>
            <person name="Zhang Q."/>
            <person name="Presley C."/>
            <person name="Deng X."/>
            <person name="Wei C.I."/>
            <person name="Xiao S."/>
        </authorList>
    </citation>
    <scope>NUCLEOTIDE SEQUENCE [LARGE SCALE GENOMIC DNA]</scope>
    <source>
        <strain evidence="2">UMSG1</strain>
    </source>
</reference>
<evidence type="ECO:0000313" key="3">
    <source>
        <dbReference type="Proteomes" id="UP000285326"/>
    </source>
</evidence>